<dbReference type="Proteomes" id="UP001597112">
    <property type="component" value="Unassembled WGS sequence"/>
</dbReference>
<comment type="caution">
    <text evidence="1">The sequence shown here is derived from an EMBL/GenBank/DDBJ whole genome shotgun (WGS) entry which is preliminary data.</text>
</comment>
<dbReference type="RefSeq" id="WP_377575795.1">
    <property type="nucleotide sequence ID" value="NZ_JBHTKA010000001.1"/>
</dbReference>
<dbReference type="EMBL" id="JBHTKA010000001">
    <property type="protein sequence ID" value="MFD0998689.1"/>
    <property type="molecule type" value="Genomic_DNA"/>
</dbReference>
<protein>
    <submittedName>
        <fullName evidence="1">Uncharacterized protein</fullName>
    </submittedName>
</protein>
<gene>
    <name evidence="1" type="ORF">ACFQ21_05195</name>
</gene>
<evidence type="ECO:0000313" key="2">
    <source>
        <dbReference type="Proteomes" id="UP001597112"/>
    </source>
</evidence>
<organism evidence="1 2">
    <name type="scientific">Ohtaekwangia kribbensis</name>
    <dbReference type="NCBI Taxonomy" id="688913"/>
    <lineage>
        <taxon>Bacteria</taxon>
        <taxon>Pseudomonadati</taxon>
        <taxon>Bacteroidota</taxon>
        <taxon>Cytophagia</taxon>
        <taxon>Cytophagales</taxon>
        <taxon>Fulvivirgaceae</taxon>
        <taxon>Ohtaekwangia</taxon>
    </lineage>
</organism>
<evidence type="ECO:0000313" key="1">
    <source>
        <dbReference type="EMBL" id="MFD0998689.1"/>
    </source>
</evidence>
<name>A0ABW3JXP6_9BACT</name>
<accession>A0ABW3JXP6</accession>
<proteinExistence type="predicted"/>
<reference evidence="2" key="1">
    <citation type="journal article" date="2019" name="Int. J. Syst. Evol. Microbiol.">
        <title>The Global Catalogue of Microorganisms (GCM) 10K type strain sequencing project: providing services to taxonomists for standard genome sequencing and annotation.</title>
        <authorList>
            <consortium name="The Broad Institute Genomics Platform"/>
            <consortium name="The Broad Institute Genome Sequencing Center for Infectious Disease"/>
            <person name="Wu L."/>
            <person name="Ma J."/>
        </authorList>
    </citation>
    <scope>NUCLEOTIDE SEQUENCE [LARGE SCALE GENOMIC DNA]</scope>
    <source>
        <strain evidence="2">CCUG 58938</strain>
    </source>
</reference>
<keyword evidence="2" id="KW-1185">Reference proteome</keyword>
<sequence>MPSNVTRITGILVTTTASWPDAGTVTLQAHDSSDIFYMDFVTPTNIVLTDEAQMGIEDTAIDSEKPWVTGKVPQLNPVQIAGDNVYLKAWFKGAKYSQPFKLNIYVEVEAAEEYFGTEPGHAQEEEQPVTIII</sequence>